<keyword evidence="4" id="KW-1185">Reference proteome</keyword>
<reference evidence="3 4" key="1">
    <citation type="submission" date="2019-08" db="EMBL/GenBank/DDBJ databases">
        <title>Dermacoccus abyssi strain HZAU 226, whole genome Nanopore sequencing project.</title>
        <authorList>
            <person name="Guo A."/>
            <person name="Zhang X."/>
            <person name="Ruan Y."/>
            <person name="Liu W."/>
            <person name="Chen Q."/>
            <person name="Gu L."/>
        </authorList>
    </citation>
    <scope>NUCLEOTIDE SEQUENCE [LARGE SCALE GENOMIC DNA]</scope>
    <source>
        <strain evidence="3 4">HZAU 226</strain>
    </source>
</reference>
<feature type="compositionally biased region" description="Basic and acidic residues" evidence="1">
    <location>
        <begin position="19"/>
        <end position="34"/>
    </location>
</feature>
<evidence type="ECO:0000256" key="1">
    <source>
        <dbReference type="SAM" id="MobiDB-lite"/>
    </source>
</evidence>
<evidence type="ECO:0000313" key="4">
    <source>
        <dbReference type="Proteomes" id="UP000323565"/>
    </source>
</evidence>
<dbReference type="Pfam" id="PF00583">
    <property type="entry name" value="Acetyltransf_1"/>
    <property type="match status" value="1"/>
</dbReference>
<dbReference type="Proteomes" id="UP000323565">
    <property type="component" value="Chromosome"/>
</dbReference>
<feature type="region of interest" description="Disordered" evidence="1">
    <location>
        <begin position="1"/>
        <end position="39"/>
    </location>
</feature>
<accession>A0ABX5ZBL2</accession>
<dbReference type="EMBL" id="CP043031">
    <property type="protein sequence ID" value="QEH94357.1"/>
    <property type="molecule type" value="Genomic_DNA"/>
</dbReference>
<evidence type="ECO:0000259" key="2">
    <source>
        <dbReference type="PROSITE" id="PS51186"/>
    </source>
</evidence>
<dbReference type="PROSITE" id="PS51186">
    <property type="entry name" value="GNAT"/>
    <property type="match status" value="1"/>
</dbReference>
<evidence type="ECO:0000313" key="3">
    <source>
        <dbReference type="EMBL" id="QEH94357.1"/>
    </source>
</evidence>
<name>A0ABX5ZBL2_9MICO</name>
<organism evidence="3 4">
    <name type="scientific">Dermacoccus abyssi</name>
    <dbReference type="NCBI Taxonomy" id="322596"/>
    <lineage>
        <taxon>Bacteria</taxon>
        <taxon>Bacillati</taxon>
        <taxon>Actinomycetota</taxon>
        <taxon>Actinomycetes</taxon>
        <taxon>Micrococcales</taxon>
        <taxon>Dermacoccaceae</taxon>
        <taxon>Dermacoccus</taxon>
    </lineage>
</organism>
<dbReference type="InterPro" id="IPR000182">
    <property type="entry name" value="GNAT_dom"/>
</dbReference>
<dbReference type="SUPFAM" id="SSF55729">
    <property type="entry name" value="Acyl-CoA N-acyltransferases (Nat)"/>
    <property type="match status" value="1"/>
</dbReference>
<dbReference type="Gene3D" id="3.40.630.30">
    <property type="match status" value="1"/>
</dbReference>
<dbReference type="InterPro" id="IPR016181">
    <property type="entry name" value="Acyl_CoA_acyltransferase"/>
</dbReference>
<dbReference type="CDD" id="cd04301">
    <property type="entry name" value="NAT_SF"/>
    <property type="match status" value="1"/>
</dbReference>
<protein>
    <submittedName>
        <fullName evidence="3">GNAT family N-acetyltransferase</fullName>
    </submittedName>
</protein>
<sequence length="246" mass="27182">MRSRVRPRLPGARGPRRRSMADGRARRSPCHDRGNSQLITNGSRIPEYCDCAGKSVDCAPRDREDDVMSVHPASQLPWQTYRDVRLRALGTNPEAFGSSFEREVAFPDERWVERASNPGTLLWVADDEPDASSGVAPRGDGLAGLFPASGYLDDVESARTLTDDPERLAFVVQVWVEPGRRGTGVVDDLVEALVLRARELGYRVLALHVFRANERAAAAYVRHGFTQVNPPSPACPADEDEYVLTL</sequence>
<feature type="domain" description="N-acetyltransferase" evidence="2">
    <location>
        <begin position="84"/>
        <end position="246"/>
    </location>
</feature>
<gene>
    <name evidence="3" type="ORF">FV141_13155</name>
</gene>
<proteinExistence type="predicted"/>